<dbReference type="Proteomes" id="UP000698924">
    <property type="component" value="Unassembled WGS sequence"/>
</dbReference>
<dbReference type="Pfam" id="PF18291">
    <property type="entry name" value="HU-HIG"/>
    <property type="match status" value="1"/>
</dbReference>
<keyword evidence="1" id="KW-0238">DNA-binding</keyword>
<dbReference type="GO" id="GO:0003677">
    <property type="term" value="F:DNA binding"/>
    <property type="evidence" value="ECO:0007669"/>
    <property type="project" value="UniProtKB-KW"/>
</dbReference>
<feature type="compositionally biased region" description="Acidic residues" evidence="2">
    <location>
        <begin position="159"/>
        <end position="169"/>
    </location>
</feature>
<organism evidence="4 5">
    <name type="scientific">Caecibacteroides pullorum</name>
    <dbReference type="NCBI Taxonomy" id="2725562"/>
    <lineage>
        <taxon>Bacteria</taxon>
        <taxon>Pseudomonadati</taxon>
        <taxon>Bacteroidota</taxon>
        <taxon>Bacteroidia</taxon>
        <taxon>Bacteroidales</taxon>
        <taxon>Bacteroidaceae</taxon>
        <taxon>Caecibacteroides</taxon>
    </lineage>
</organism>
<accession>A0AA41D9V1</accession>
<protein>
    <recommendedName>
        <fullName evidence="3">HU domain-containing protein</fullName>
    </recommendedName>
</protein>
<reference evidence="4 5" key="1">
    <citation type="journal article" date="2021" name="Sci. Rep.">
        <title>The distribution of antibiotic resistance genes in chicken gut microbiota commensals.</title>
        <authorList>
            <person name="Juricova H."/>
            <person name="Matiasovicova J."/>
            <person name="Kubasova T."/>
            <person name="Cejkova D."/>
            <person name="Rychlik I."/>
        </authorList>
    </citation>
    <scope>NUCLEOTIDE SEQUENCE [LARGE SCALE GENOMIC DNA]</scope>
    <source>
        <strain evidence="4 5">An421</strain>
    </source>
</reference>
<evidence type="ECO:0000256" key="1">
    <source>
        <dbReference type="ARBA" id="ARBA00023125"/>
    </source>
</evidence>
<comment type="caution">
    <text evidence="4">The sequence shown here is derived from an EMBL/GenBank/DDBJ whole genome shotgun (WGS) entry which is preliminary data.</text>
</comment>
<dbReference type="SUPFAM" id="SSF47729">
    <property type="entry name" value="IHF-like DNA-binding proteins"/>
    <property type="match status" value="1"/>
</dbReference>
<feature type="region of interest" description="Disordered" evidence="2">
    <location>
        <begin position="147"/>
        <end position="169"/>
    </location>
</feature>
<keyword evidence="5" id="KW-1185">Reference proteome</keyword>
<sequence>MYKYKLVQRSNPLVKGSPKKWYASPLSEAAQTVKAMTRAATENTTVAPKEMEAALELLGNYARQQLLQGHTVRVGDLGTLRITFKSDGVEDITKYNASAMIKEPRILFTPSREFREAVIGAIQFENGGVLDGDVNYASLDAYKKAKNITTPGGGGTEPGGDDGEGGSPL</sequence>
<dbReference type="RefSeq" id="WP_204973163.1">
    <property type="nucleotide sequence ID" value="NZ_JAAZTS010000034.1"/>
</dbReference>
<name>A0AA41D9V1_9BACT</name>
<dbReference type="EMBL" id="JACJMO010000035">
    <property type="protein sequence ID" value="MBM6858693.1"/>
    <property type="molecule type" value="Genomic_DNA"/>
</dbReference>
<proteinExistence type="predicted"/>
<evidence type="ECO:0000313" key="5">
    <source>
        <dbReference type="Proteomes" id="UP000698924"/>
    </source>
</evidence>
<evidence type="ECO:0000313" key="4">
    <source>
        <dbReference type="EMBL" id="MBM6858693.1"/>
    </source>
</evidence>
<dbReference type="InterPro" id="IPR041607">
    <property type="entry name" value="HU-HIG"/>
</dbReference>
<feature type="domain" description="HU" evidence="3">
    <location>
        <begin position="3"/>
        <end position="125"/>
    </location>
</feature>
<dbReference type="InterPro" id="IPR010992">
    <property type="entry name" value="IHF-like_DNA-bd_dom_sf"/>
</dbReference>
<evidence type="ECO:0000259" key="3">
    <source>
        <dbReference type="Pfam" id="PF18291"/>
    </source>
</evidence>
<evidence type="ECO:0000256" key="2">
    <source>
        <dbReference type="SAM" id="MobiDB-lite"/>
    </source>
</evidence>
<gene>
    <name evidence="4" type="ORF">H6D15_13990</name>
</gene>
<dbReference type="AlphaFoldDB" id="A0AA41D9V1"/>